<comment type="caution">
    <text evidence="1">The sequence shown here is derived from an EMBL/GenBank/DDBJ whole genome shotgun (WGS) entry which is preliminary data.</text>
</comment>
<evidence type="ECO:0000313" key="2">
    <source>
        <dbReference type="Proteomes" id="UP001558613"/>
    </source>
</evidence>
<reference evidence="1 2" key="1">
    <citation type="submission" date="2023-09" db="EMBL/GenBank/DDBJ databases">
        <authorList>
            <person name="Wang M."/>
        </authorList>
    </citation>
    <scope>NUCLEOTIDE SEQUENCE [LARGE SCALE GENOMIC DNA]</scope>
    <source>
        <strain evidence="1">GT-2023</strain>
        <tissue evidence="1">Liver</tissue>
    </source>
</reference>
<sequence>MEVGFIKKNTENLNCNAVLTWRSLLTGKYKKYFLSLTMQSRPGRWFYQGKHLKDIFFHSQCGPDREVGFIKGNTENGSR</sequence>
<dbReference type="Proteomes" id="UP001558613">
    <property type="component" value="Unassembled WGS sequence"/>
</dbReference>
<protein>
    <submittedName>
        <fullName evidence="1">Uncharacterized protein</fullName>
    </submittedName>
</protein>
<dbReference type="EMBL" id="JAYMGO010000007">
    <property type="protein sequence ID" value="KAL1270676.1"/>
    <property type="molecule type" value="Genomic_DNA"/>
</dbReference>
<organism evidence="1 2">
    <name type="scientific">Cirrhinus molitorella</name>
    <name type="common">mud carp</name>
    <dbReference type="NCBI Taxonomy" id="172907"/>
    <lineage>
        <taxon>Eukaryota</taxon>
        <taxon>Metazoa</taxon>
        <taxon>Chordata</taxon>
        <taxon>Craniata</taxon>
        <taxon>Vertebrata</taxon>
        <taxon>Euteleostomi</taxon>
        <taxon>Actinopterygii</taxon>
        <taxon>Neopterygii</taxon>
        <taxon>Teleostei</taxon>
        <taxon>Ostariophysi</taxon>
        <taxon>Cypriniformes</taxon>
        <taxon>Cyprinidae</taxon>
        <taxon>Labeoninae</taxon>
        <taxon>Labeonini</taxon>
        <taxon>Cirrhinus</taxon>
    </lineage>
</organism>
<accession>A0ABR3N1I3</accession>
<evidence type="ECO:0000313" key="1">
    <source>
        <dbReference type="EMBL" id="KAL1270676.1"/>
    </source>
</evidence>
<keyword evidence="2" id="KW-1185">Reference proteome</keyword>
<proteinExistence type="predicted"/>
<gene>
    <name evidence="1" type="ORF">QQF64_029692</name>
</gene>
<name>A0ABR3N1I3_9TELE</name>